<dbReference type="PANTHER" id="PTHR47313:SF1">
    <property type="entry name" value="RIBOSOMAL RNA LARGE SUBUNIT METHYLTRANSFERASE K_L"/>
    <property type="match status" value="1"/>
</dbReference>
<evidence type="ECO:0000256" key="1">
    <source>
        <dbReference type="SAM" id="MobiDB-lite"/>
    </source>
</evidence>
<dbReference type="PANTHER" id="PTHR47313">
    <property type="entry name" value="RIBOSOMAL RNA LARGE SUBUNIT METHYLTRANSFERASE K/L"/>
    <property type="match status" value="1"/>
</dbReference>
<dbReference type="EMBL" id="JBHTEK010000001">
    <property type="protein sequence ID" value="MFC7669718.1"/>
    <property type="molecule type" value="Genomic_DNA"/>
</dbReference>
<reference evidence="4" key="1">
    <citation type="journal article" date="2019" name="Int. J. Syst. Evol. Microbiol.">
        <title>The Global Catalogue of Microorganisms (GCM) 10K type strain sequencing project: providing services to taxonomists for standard genome sequencing and annotation.</title>
        <authorList>
            <consortium name="The Broad Institute Genomics Platform"/>
            <consortium name="The Broad Institute Genome Sequencing Center for Infectious Disease"/>
            <person name="Wu L."/>
            <person name="Ma J."/>
        </authorList>
    </citation>
    <scope>NUCLEOTIDE SEQUENCE [LARGE SCALE GENOMIC DNA]</scope>
    <source>
        <strain evidence="4">JCM 19635</strain>
    </source>
</reference>
<keyword evidence="4" id="KW-1185">Reference proteome</keyword>
<dbReference type="SUPFAM" id="SSF53335">
    <property type="entry name" value="S-adenosyl-L-methionine-dependent methyltransferases"/>
    <property type="match status" value="1"/>
</dbReference>
<proteinExistence type="predicted"/>
<evidence type="ECO:0000259" key="2">
    <source>
        <dbReference type="Pfam" id="PF01170"/>
    </source>
</evidence>
<feature type="region of interest" description="Disordered" evidence="1">
    <location>
        <begin position="1"/>
        <end position="29"/>
    </location>
</feature>
<sequence>MHPPLGARREGRHAPKNQEPGIVITNPPYGERIGEEAEMAALYKTIGDALKANFQGYDAFVFTGNLEAAKSIGLKTARRTPLYNGPIDCRLLKYELYRGSRREPKAV</sequence>
<evidence type="ECO:0000313" key="3">
    <source>
        <dbReference type="EMBL" id="MFC7669718.1"/>
    </source>
</evidence>
<evidence type="ECO:0000313" key="4">
    <source>
        <dbReference type="Proteomes" id="UP001596513"/>
    </source>
</evidence>
<dbReference type="InterPro" id="IPR000241">
    <property type="entry name" value="RlmKL-like_Mtase"/>
</dbReference>
<dbReference type="Proteomes" id="UP001596513">
    <property type="component" value="Unassembled WGS sequence"/>
</dbReference>
<dbReference type="RefSeq" id="WP_380206100.1">
    <property type="nucleotide sequence ID" value="NZ_JBHTEK010000001.1"/>
</dbReference>
<protein>
    <recommendedName>
        <fullName evidence="2">Ribosomal RNA large subunit methyltransferase K/L-like methyltransferase domain-containing protein</fullName>
    </recommendedName>
</protein>
<organism evidence="3 4">
    <name type="scientific">Hymenobacter humi</name>
    <dbReference type="NCBI Taxonomy" id="1411620"/>
    <lineage>
        <taxon>Bacteria</taxon>
        <taxon>Pseudomonadati</taxon>
        <taxon>Bacteroidota</taxon>
        <taxon>Cytophagia</taxon>
        <taxon>Cytophagales</taxon>
        <taxon>Hymenobacteraceae</taxon>
        <taxon>Hymenobacter</taxon>
    </lineage>
</organism>
<feature type="domain" description="Ribosomal RNA large subunit methyltransferase K/L-like methyltransferase" evidence="2">
    <location>
        <begin position="16"/>
        <end position="91"/>
    </location>
</feature>
<accession>A0ABW2U876</accession>
<gene>
    <name evidence="3" type="ORF">ACFQT0_21880</name>
</gene>
<dbReference type="Pfam" id="PF01170">
    <property type="entry name" value="UPF0020"/>
    <property type="match status" value="1"/>
</dbReference>
<dbReference type="InterPro" id="IPR029063">
    <property type="entry name" value="SAM-dependent_MTases_sf"/>
</dbReference>
<comment type="caution">
    <text evidence="3">The sequence shown here is derived from an EMBL/GenBank/DDBJ whole genome shotgun (WGS) entry which is preliminary data.</text>
</comment>
<dbReference type="Gene3D" id="3.40.50.150">
    <property type="entry name" value="Vaccinia Virus protein VP39"/>
    <property type="match status" value="1"/>
</dbReference>
<dbReference type="PROSITE" id="PS00092">
    <property type="entry name" value="N6_MTASE"/>
    <property type="match status" value="1"/>
</dbReference>
<name>A0ABW2U876_9BACT</name>
<dbReference type="InterPro" id="IPR002052">
    <property type="entry name" value="DNA_methylase_N6_adenine_CS"/>
</dbReference>